<proteinExistence type="predicted"/>
<protein>
    <submittedName>
        <fullName evidence="2">Uncharacterized protein</fullName>
    </submittedName>
</protein>
<sequence>MDQRFAEQEKKIDQKINQRFTDQEKKIDQKFTEQDQKLDKRFTEQHNNNTQWRSSLKSQIDAAFDKNKKEFDAKLEAMEARIDHNMSKRLEPLQKEILSFHSEMHNMNLRMERVENKVDELNEVTRNLKTKIDVNTERIMNNFVKIMETRTILGEHERKLELA</sequence>
<name>A0A4U8Q8X4_9FIRM</name>
<feature type="coiled-coil region" evidence="1">
    <location>
        <begin position="104"/>
        <end position="131"/>
    </location>
</feature>
<dbReference type="AlphaFoldDB" id="A0A4U8Q8X4"/>
<accession>A0A4U8Q8X4</accession>
<dbReference type="Proteomes" id="UP000306509">
    <property type="component" value="Unassembled WGS sequence"/>
</dbReference>
<organism evidence="2 3">
    <name type="scientific">Robinsoniella peoriensis</name>
    <dbReference type="NCBI Taxonomy" id="180332"/>
    <lineage>
        <taxon>Bacteria</taxon>
        <taxon>Bacillati</taxon>
        <taxon>Bacillota</taxon>
        <taxon>Clostridia</taxon>
        <taxon>Lachnospirales</taxon>
        <taxon>Lachnospiraceae</taxon>
        <taxon>Robinsoniella</taxon>
    </lineage>
</organism>
<evidence type="ECO:0000313" key="3">
    <source>
        <dbReference type="Proteomes" id="UP000306509"/>
    </source>
</evidence>
<comment type="caution">
    <text evidence="2">The sequence shown here is derived from an EMBL/GenBank/DDBJ whole genome shotgun (WGS) entry which is preliminary data.</text>
</comment>
<evidence type="ECO:0000256" key="1">
    <source>
        <dbReference type="SAM" id="Coils"/>
    </source>
</evidence>
<dbReference type="EMBL" id="QGQD01000045">
    <property type="protein sequence ID" value="TLD00864.1"/>
    <property type="molecule type" value="Genomic_DNA"/>
</dbReference>
<keyword evidence="1" id="KW-0175">Coiled coil</keyword>
<reference evidence="2 3" key="1">
    <citation type="journal article" date="2019" name="Anaerobe">
        <title>Detection of Robinsoniella peoriensis in multiple bone samples of a trauma patient.</title>
        <authorList>
            <person name="Schrottner P."/>
            <person name="Hartwich K."/>
            <person name="Bunk B."/>
            <person name="Schober I."/>
            <person name="Helbig S."/>
            <person name="Rudolph W.W."/>
            <person name="Gunzer F."/>
        </authorList>
    </citation>
    <scope>NUCLEOTIDE SEQUENCE [LARGE SCALE GENOMIC DNA]</scope>
    <source>
        <strain evidence="2 3">DSM 106044</strain>
    </source>
</reference>
<gene>
    <name evidence="2" type="ORF">DSM106044_02060</name>
</gene>
<evidence type="ECO:0000313" key="2">
    <source>
        <dbReference type="EMBL" id="TLD00864.1"/>
    </source>
</evidence>
<keyword evidence="3" id="KW-1185">Reference proteome</keyword>